<evidence type="ECO:0000313" key="2">
    <source>
        <dbReference type="EMBL" id="SFK63084.1"/>
    </source>
</evidence>
<dbReference type="RefSeq" id="WP_218148915.1">
    <property type="nucleotide sequence ID" value="NZ_FOTC01000001.1"/>
</dbReference>
<protein>
    <recommendedName>
        <fullName evidence="4">LexA-binding, inner membrane-associated hydrolase</fullName>
    </recommendedName>
</protein>
<keyword evidence="1" id="KW-0812">Transmembrane</keyword>
<evidence type="ECO:0000256" key="1">
    <source>
        <dbReference type="SAM" id="Phobius"/>
    </source>
</evidence>
<gene>
    <name evidence="2" type="ORF">SAMN04487950_0270</name>
</gene>
<organism evidence="2 3">
    <name type="scientific">Halogranum rubrum</name>
    <dbReference type="NCBI Taxonomy" id="553466"/>
    <lineage>
        <taxon>Archaea</taxon>
        <taxon>Methanobacteriati</taxon>
        <taxon>Methanobacteriota</taxon>
        <taxon>Stenosarchaea group</taxon>
        <taxon>Halobacteria</taxon>
        <taxon>Halobacteriales</taxon>
        <taxon>Haloferacaceae</taxon>
    </lineage>
</organism>
<evidence type="ECO:0008006" key="4">
    <source>
        <dbReference type="Google" id="ProtNLM"/>
    </source>
</evidence>
<reference evidence="3" key="1">
    <citation type="submission" date="2016-10" db="EMBL/GenBank/DDBJ databases">
        <authorList>
            <person name="Varghese N."/>
            <person name="Submissions S."/>
        </authorList>
    </citation>
    <scope>NUCLEOTIDE SEQUENCE [LARGE SCALE GENOMIC DNA]</scope>
    <source>
        <strain evidence="3">CGMCC 1.7738</strain>
    </source>
</reference>
<dbReference type="AlphaFoldDB" id="A0A1I4B321"/>
<feature type="transmembrane region" description="Helical" evidence="1">
    <location>
        <begin position="73"/>
        <end position="99"/>
    </location>
</feature>
<proteinExistence type="predicted"/>
<accession>A0A1I4B321</accession>
<feature type="transmembrane region" description="Helical" evidence="1">
    <location>
        <begin position="6"/>
        <end position="24"/>
    </location>
</feature>
<keyword evidence="1" id="KW-0472">Membrane</keyword>
<dbReference type="STRING" id="553466.SAMN04487950_0270"/>
<sequence length="117" mass="13021">MTVSVYPWWFLVAYAVVLGVGIDFDHFLVARLNTGEWTAVRRCLRDPRIVFADQSQIFDEGDVGTLRRLLSHVVLGGLAVGVLLAFDVFLAVFTAVVLYTHLLSDLVWDVLAEAGRV</sequence>
<keyword evidence="3" id="KW-1185">Reference proteome</keyword>
<keyword evidence="1" id="KW-1133">Transmembrane helix</keyword>
<dbReference type="Proteomes" id="UP000199607">
    <property type="component" value="Unassembled WGS sequence"/>
</dbReference>
<dbReference type="EMBL" id="FOTC01000001">
    <property type="protein sequence ID" value="SFK63084.1"/>
    <property type="molecule type" value="Genomic_DNA"/>
</dbReference>
<evidence type="ECO:0000313" key="3">
    <source>
        <dbReference type="Proteomes" id="UP000199607"/>
    </source>
</evidence>
<name>A0A1I4B321_9EURY</name>